<evidence type="ECO:0000313" key="3">
    <source>
        <dbReference type="Proteomes" id="UP001397290"/>
    </source>
</evidence>
<dbReference type="Proteomes" id="UP001397290">
    <property type="component" value="Unassembled WGS sequence"/>
</dbReference>
<sequence>MASNNSGANLTAAELPSEKDIASKQAQISAMLTAGGTNARMKELWLEYQKLDAERKAAKAASTNNTANTSAVQKQA</sequence>
<accession>A0AAW0RPQ7</accession>
<reference evidence="2 3" key="1">
    <citation type="submission" date="2020-02" db="EMBL/GenBank/DDBJ databases">
        <title>Comparative genomics of the hypocrealean fungal genus Beauvera.</title>
        <authorList>
            <person name="Showalter D.N."/>
            <person name="Bushley K.E."/>
            <person name="Rehner S.A."/>
        </authorList>
    </citation>
    <scope>NUCLEOTIDE SEQUENCE [LARGE SCALE GENOMIC DNA]</scope>
    <source>
        <strain evidence="2 3">ARSEF4384</strain>
    </source>
</reference>
<dbReference type="AlphaFoldDB" id="A0AAW0RPQ7"/>
<organism evidence="2 3">
    <name type="scientific">Beauveria asiatica</name>
    <dbReference type="NCBI Taxonomy" id="1069075"/>
    <lineage>
        <taxon>Eukaryota</taxon>
        <taxon>Fungi</taxon>
        <taxon>Dikarya</taxon>
        <taxon>Ascomycota</taxon>
        <taxon>Pezizomycotina</taxon>
        <taxon>Sordariomycetes</taxon>
        <taxon>Hypocreomycetidae</taxon>
        <taxon>Hypocreales</taxon>
        <taxon>Cordycipitaceae</taxon>
        <taxon>Beauveria</taxon>
    </lineage>
</organism>
<proteinExistence type="predicted"/>
<protein>
    <submittedName>
        <fullName evidence="2">Uncharacterized protein</fullName>
    </submittedName>
</protein>
<comment type="caution">
    <text evidence="2">The sequence shown here is derived from an EMBL/GenBank/DDBJ whole genome shotgun (WGS) entry which is preliminary data.</text>
</comment>
<evidence type="ECO:0000256" key="1">
    <source>
        <dbReference type="SAM" id="MobiDB-lite"/>
    </source>
</evidence>
<evidence type="ECO:0000313" key="2">
    <source>
        <dbReference type="EMBL" id="KAK8143938.1"/>
    </source>
</evidence>
<feature type="compositionally biased region" description="Low complexity" evidence="1">
    <location>
        <begin position="59"/>
        <end position="76"/>
    </location>
</feature>
<keyword evidence="3" id="KW-1185">Reference proteome</keyword>
<feature type="region of interest" description="Disordered" evidence="1">
    <location>
        <begin position="56"/>
        <end position="76"/>
    </location>
</feature>
<name>A0AAW0RPQ7_9HYPO</name>
<gene>
    <name evidence="2" type="ORF">G3M48_006536</name>
</gene>
<dbReference type="EMBL" id="JAAHCF010000445">
    <property type="protein sequence ID" value="KAK8143938.1"/>
    <property type="molecule type" value="Genomic_DNA"/>
</dbReference>